<dbReference type="GO" id="GO:0016491">
    <property type="term" value="F:oxidoreductase activity"/>
    <property type="evidence" value="ECO:0007669"/>
    <property type="project" value="InterPro"/>
</dbReference>
<reference evidence="3" key="1">
    <citation type="journal article" date="2018" name="BMC Genomics">
        <title>Comparative genomics of the wheat fungal pathogen Pyrenophora tritici-repentis reveals chromosomal variations and genome plasticity.</title>
        <authorList>
            <person name="Moolhuijzen P."/>
            <person name="See P.T."/>
            <person name="Hane J.K."/>
            <person name="Shi G."/>
            <person name="Liu Z."/>
            <person name="Oliver R.P."/>
            <person name="Moffat C.S."/>
        </authorList>
    </citation>
    <scope>NUCLEOTIDE SEQUENCE [LARGE SCALE GENOMIC DNA]</scope>
    <source>
        <strain evidence="3">M4</strain>
    </source>
</reference>
<evidence type="ECO:0000313" key="3">
    <source>
        <dbReference type="EMBL" id="KAF7577867.1"/>
    </source>
</evidence>
<evidence type="ECO:0000313" key="4">
    <source>
        <dbReference type="Proteomes" id="UP000245464"/>
    </source>
</evidence>
<dbReference type="SUPFAM" id="SSF48056">
    <property type="entry name" value="Di-copper centre-containing domain"/>
    <property type="match status" value="1"/>
</dbReference>
<evidence type="ECO:0000256" key="2">
    <source>
        <dbReference type="ARBA" id="ARBA00023008"/>
    </source>
</evidence>
<dbReference type="InterPro" id="IPR050316">
    <property type="entry name" value="Tyrosinase/Hemocyanin"/>
</dbReference>
<dbReference type="Pfam" id="PF00264">
    <property type="entry name" value="Tyrosinase"/>
    <property type="match status" value="1"/>
</dbReference>
<dbReference type="OrthoDB" id="6132182at2759"/>
<accession>A0A2W1GQN1</accession>
<comment type="caution">
    <text evidence="3">The sequence shown here is derived from an EMBL/GenBank/DDBJ whole genome shotgun (WGS) entry which is preliminary data.</text>
</comment>
<dbReference type="EMBL" id="NQIK02000001">
    <property type="protein sequence ID" value="KAF7577867.1"/>
    <property type="molecule type" value="Genomic_DNA"/>
</dbReference>
<dbReference type="PANTHER" id="PTHR11474">
    <property type="entry name" value="TYROSINASE FAMILY MEMBER"/>
    <property type="match status" value="1"/>
</dbReference>
<dbReference type="PANTHER" id="PTHR11474:SF126">
    <property type="entry name" value="TYROSINASE-LIKE PROTEIN TYR-1-RELATED"/>
    <property type="match status" value="1"/>
</dbReference>
<keyword evidence="2" id="KW-0186">Copper</keyword>
<sequence>MSHHRRQMTTSQKKSYIDAVLCLTTKEAISGINGTVNRFDDHQAVHNKQTPYIHFVGHFILWHRYFVATYEKALRDECGYTGGQPYWDWSLDGDASDPQSTKPTKSPVFDPVTGFGGNGIRVVATPKQNPFNLTSTGGGCVQDGPFVAPNFMVNYPGPPSCLRRDFIPAFLNTWTDPKLVENLLSQPTYETFDHALEGTPTFYKPNLHGSGHFGVGGILGQAGNASNSPAEPLFYLHHGNIDHLYWMWQQKDLETRLSQVGGPVNRDDLSGPNVTLDFEVNMGKLAGSVPLRDLMDTEGGLLCYTY</sequence>
<gene>
    <name evidence="3" type="ORF">PtrM4_021070</name>
</gene>
<dbReference type="KEGG" id="ptrr:6339505"/>
<dbReference type="PRINTS" id="PR00092">
    <property type="entry name" value="TYROSINASE"/>
</dbReference>
<dbReference type="Proteomes" id="UP000245464">
    <property type="component" value="Chromosome 1"/>
</dbReference>
<proteinExistence type="predicted"/>
<dbReference type="RefSeq" id="XP_001931985.2">
    <property type="nucleotide sequence ID" value="XM_001931950.2"/>
</dbReference>
<dbReference type="InterPro" id="IPR002227">
    <property type="entry name" value="Tyrosinase_Cu-bd"/>
</dbReference>
<dbReference type="Gene3D" id="1.10.1280.10">
    <property type="entry name" value="Di-copper center containing domain from catechol oxidase"/>
    <property type="match status" value="1"/>
</dbReference>
<dbReference type="AlphaFoldDB" id="A0A2W1GQN1"/>
<organism evidence="3 4">
    <name type="scientific">Pyrenophora tritici-repentis</name>
    <dbReference type="NCBI Taxonomy" id="45151"/>
    <lineage>
        <taxon>Eukaryota</taxon>
        <taxon>Fungi</taxon>
        <taxon>Dikarya</taxon>
        <taxon>Ascomycota</taxon>
        <taxon>Pezizomycotina</taxon>
        <taxon>Dothideomycetes</taxon>
        <taxon>Pleosporomycetidae</taxon>
        <taxon>Pleosporales</taxon>
        <taxon>Pleosporineae</taxon>
        <taxon>Pleosporaceae</taxon>
        <taxon>Pyrenophora</taxon>
    </lineage>
</organism>
<dbReference type="PROSITE" id="PS00497">
    <property type="entry name" value="TYROSINASE_1"/>
    <property type="match status" value="1"/>
</dbReference>
<name>A0A2W1GQN1_9PLEO</name>
<keyword evidence="1" id="KW-0479">Metal-binding</keyword>
<dbReference type="GO" id="GO:0046872">
    <property type="term" value="F:metal ion binding"/>
    <property type="evidence" value="ECO:0007669"/>
    <property type="project" value="UniProtKB-KW"/>
</dbReference>
<dbReference type="InterPro" id="IPR008922">
    <property type="entry name" value="Di-copper_centre_dom_sf"/>
</dbReference>
<dbReference type="GeneID" id="6339505"/>
<protein>
    <submittedName>
        <fullName evidence="3">Tyrosinase multi-domain protein</fullName>
    </submittedName>
</protein>
<evidence type="ECO:0000256" key="1">
    <source>
        <dbReference type="ARBA" id="ARBA00022723"/>
    </source>
</evidence>